<reference evidence="1 2" key="1">
    <citation type="submission" date="2016-07" db="EMBL/GenBank/DDBJ databases">
        <title>Disparate Historic Effective Population Sizes Predicted by Modern Levels of Genome Diversity for the Scaled Quail (Callipepla squamata) and the Northern Bobwhite (Colinus virginianus): Inferences from First and Second Generation Draft Genome Assemblies for Sympatric New World Quail.</title>
        <authorList>
            <person name="Oldeschulte D.L."/>
            <person name="Halley Y.A."/>
            <person name="Bhattarai E.K."/>
            <person name="Brashear W.A."/>
            <person name="Hill J."/>
            <person name="Metz R.P."/>
            <person name="Johnson C.D."/>
            <person name="Rollins D."/>
            <person name="Peterson M.J."/>
            <person name="Bickhart D.M."/>
            <person name="Decker J.E."/>
            <person name="Seabury C.M."/>
        </authorList>
    </citation>
    <scope>NUCLEOTIDE SEQUENCE [LARGE SCALE GENOMIC DNA]</scope>
    <source>
        <strain evidence="1 2">Texas</strain>
        <tissue evidence="1">Leg muscle</tissue>
    </source>
</reference>
<protein>
    <submittedName>
        <fullName evidence="1">Uncharacterized protein</fullName>
    </submittedName>
</protein>
<dbReference type="EMBL" id="MCFN01000559">
    <property type="protein sequence ID" value="OXB57281.1"/>
    <property type="molecule type" value="Genomic_DNA"/>
</dbReference>
<dbReference type="OrthoDB" id="3066195at2759"/>
<comment type="caution">
    <text evidence="1">The sequence shown here is derived from an EMBL/GenBank/DDBJ whole genome shotgun (WGS) entry which is preliminary data.</text>
</comment>
<sequence length="115" mass="13037">MQNEIIKPAKYFSEVEKSVLLALVEKYRYSPPEEDSEYQPDASSQVNFLPLMSLKKGQRSTLAQTKYLGKQGTSAVYLAILTASQVSSQKHFRTEQYIAKHLPTKYILGFDDNGN</sequence>
<organism evidence="1 2">
    <name type="scientific">Callipepla squamata</name>
    <name type="common">Scaled quail</name>
    <dbReference type="NCBI Taxonomy" id="9009"/>
    <lineage>
        <taxon>Eukaryota</taxon>
        <taxon>Metazoa</taxon>
        <taxon>Chordata</taxon>
        <taxon>Craniata</taxon>
        <taxon>Vertebrata</taxon>
        <taxon>Euteleostomi</taxon>
        <taxon>Archelosauria</taxon>
        <taxon>Archosauria</taxon>
        <taxon>Dinosauria</taxon>
        <taxon>Saurischia</taxon>
        <taxon>Theropoda</taxon>
        <taxon>Coelurosauria</taxon>
        <taxon>Aves</taxon>
        <taxon>Neognathae</taxon>
        <taxon>Galloanserae</taxon>
        <taxon>Galliformes</taxon>
        <taxon>Odontophoridae</taxon>
        <taxon>Callipepla</taxon>
    </lineage>
</organism>
<dbReference type="Proteomes" id="UP000198323">
    <property type="component" value="Unassembled WGS sequence"/>
</dbReference>
<dbReference type="AlphaFoldDB" id="A0A226MPS7"/>
<evidence type="ECO:0000313" key="2">
    <source>
        <dbReference type="Proteomes" id="UP000198323"/>
    </source>
</evidence>
<proteinExistence type="predicted"/>
<keyword evidence="2" id="KW-1185">Reference proteome</keyword>
<accession>A0A226MPS7</accession>
<gene>
    <name evidence="1" type="ORF">ASZ78_000839</name>
</gene>
<name>A0A226MPS7_CALSU</name>
<evidence type="ECO:0000313" key="1">
    <source>
        <dbReference type="EMBL" id="OXB57281.1"/>
    </source>
</evidence>